<keyword evidence="1" id="KW-0472">Membrane</keyword>
<accession>A0A0F8W6D0</accession>
<comment type="caution">
    <text evidence="2">The sequence shown here is derived from an EMBL/GenBank/DDBJ whole genome shotgun (WGS) entry which is preliminary data.</text>
</comment>
<feature type="transmembrane region" description="Helical" evidence="1">
    <location>
        <begin position="20"/>
        <end position="40"/>
    </location>
</feature>
<protein>
    <submittedName>
        <fullName evidence="2">Uncharacterized protein</fullName>
    </submittedName>
</protein>
<evidence type="ECO:0000256" key="1">
    <source>
        <dbReference type="SAM" id="Phobius"/>
    </source>
</evidence>
<sequence length="45" mass="4967">MSPSFPFIRWRGKLNMKDVVERVIAGGITGVVMGAVFFALERLIG</sequence>
<organism evidence="2">
    <name type="scientific">marine sediment metagenome</name>
    <dbReference type="NCBI Taxonomy" id="412755"/>
    <lineage>
        <taxon>unclassified sequences</taxon>
        <taxon>metagenomes</taxon>
        <taxon>ecological metagenomes</taxon>
    </lineage>
</organism>
<dbReference type="EMBL" id="LAZR01067155">
    <property type="protein sequence ID" value="KKK52173.1"/>
    <property type="molecule type" value="Genomic_DNA"/>
</dbReference>
<keyword evidence="1" id="KW-1133">Transmembrane helix</keyword>
<name>A0A0F8W6D0_9ZZZZ</name>
<keyword evidence="1" id="KW-0812">Transmembrane</keyword>
<reference evidence="2" key="1">
    <citation type="journal article" date="2015" name="Nature">
        <title>Complex archaea that bridge the gap between prokaryotes and eukaryotes.</title>
        <authorList>
            <person name="Spang A."/>
            <person name="Saw J.H."/>
            <person name="Jorgensen S.L."/>
            <person name="Zaremba-Niedzwiedzka K."/>
            <person name="Martijn J."/>
            <person name="Lind A.E."/>
            <person name="van Eijk R."/>
            <person name="Schleper C."/>
            <person name="Guy L."/>
            <person name="Ettema T.J."/>
        </authorList>
    </citation>
    <scope>NUCLEOTIDE SEQUENCE</scope>
</reference>
<proteinExistence type="predicted"/>
<evidence type="ECO:0000313" key="2">
    <source>
        <dbReference type="EMBL" id="KKK52173.1"/>
    </source>
</evidence>
<gene>
    <name evidence="2" type="ORF">LCGC14_3107590</name>
</gene>
<dbReference type="AlphaFoldDB" id="A0A0F8W6D0"/>